<feature type="domain" description="C3H1-type" evidence="3">
    <location>
        <begin position="76"/>
        <end position="102"/>
    </location>
</feature>
<evidence type="ECO:0000259" key="3">
    <source>
        <dbReference type="PROSITE" id="PS50103"/>
    </source>
</evidence>
<dbReference type="GO" id="GO:0005576">
    <property type="term" value="C:extracellular region"/>
    <property type="evidence" value="ECO:0007669"/>
    <property type="project" value="InterPro"/>
</dbReference>
<name>A0A812BJK1_ACAPH</name>
<evidence type="ECO:0000313" key="5">
    <source>
        <dbReference type="EMBL" id="CAE1230905.1"/>
    </source>
</evidence>
<dbReference type="SUPFAM" id="SSF57256">
    <property type="entry name" value="Elafin-like"/>
    <property type="match status" value="2"/>
</dbReference>
<feature type="chain" id="PRO_5032669049" evidence="2">
    <location>
        <begin position="22"/>
        <end position="154"/>
    </location>
</feature>
<dbReference type="PROSITE" id="PS50103">
    <property type="entry name" value="ZF_C3H1"/>
    <property type="match status" value="1"/>
</dbReference>
<keyword evidence="1" id="KW-0862">Zinc</keyword>
<reference evidence="5" key="1">
    <citation type="submission" date="2021-01" db="EMBL/GenBank/DDBJ databases">
        <authorList>
            <person name="Li R."/>
            <person name="Bekaert M."/>
        </authorList>
    </citation>
    <scope>NUCLEOTIDE SEQUENCE</scope>
    <source>
        <strain evidence="5">Farmed</strain>
    </source>
</reference>
<dbReference type="Pfam" id="PF00095">
    <property type="entry name" value="WAP"/>
    <property type="match status" value="2"/>
</dbReference>
<dbReference type="InterPro" id="IPR036645">
    <property type="entry name" value="Elafin-like_sf"/>
</dbReference>
<organism evidence="5 6">
    <name type="scientific">Acanthosepion pharaonis</name>
    <name type="common">Pharaoh cuttlefish</name>
    <name type="synonym">Sepia pharaonis</name>
    <dbReference type="NCBI Taxonomy" id="158019"/>
    <lineage>
        <taxon>Eukaryota</taxon>
        <taxon>Metazoa</taxon>
        <taxon>Spiralia</taxon>
        <taxon>Lophotrochozoa</taxon>
        <taxon>Mollusca</taxon>
        <taxon>Cephalopoda</taxon>
        <taxon>Coleoidea</taxon>
        <taxon>Decapodiformes</taxon>
        <taxon>Sepiida</taxon>
        <taxon>Sepiina</taxon>
        <taxon>Sepiidae</taxon>
        <taxon>Acanthosepion</taxon>
    </lineage>
</organism>
<gene>
    <name evidence="5" type="ORF">SPHA_17916</name>
</gene>
<proteinExistence type="predicted"/>
<evidence type="ECO:0000256" key="2">
    <source>
        <dbReference type="SAM" id="SignalP"/>
    </source>
</evidence>
<sequence>MKIPVIFILLVTLSSINESDSMTTPPSKGYKSGGRIFPWYPYVKPGSCPSFSYMSLMPLHCRTLCNIYCHIGCNEIIKHPICCYFDGNCPGGQKCCFYHHYRVCRDPVYHVIRRCQKDSNCSNGMKCCSGRCSRFCFRGPQTVSSVGSKNVKII</sequence>
<evidence type="ECO:0000256" key="1">
    <source>
        <dbReference type="PROSITE-ProRule" id="PRU00723"/>
    </source>
</evidence>
<dbReference type="Proteomes" id="UP000597762">
    <property type="component" value="Unassembled WGS sequence"/>
</dbReference>
<dbReference type="Gene3D" id="4.10.75.10">
    <property type="entry name" value="Elafin-like"/>
    <property type="match status" value="1"/>
</dbReference>
<dbReference type="PROSITE" id="PS51390">
    <property type="entry name" value="WAP"/>
    <property type="match status" value="1"/>
</dbReference>
<evidence type="ECO:0000259" key="4">
    <source>
        <dbReference type="PROSITE" id="PS51390"/>
    </source>
</evidence>
<evidence type="ECO:0000313" key="6">
    <source>
        <dbReference type="Proteomes" id="UP000597762"/>
    </source>
</evidence>
<dbReference type="InterPro" id="IPR000571">
    <property type="entry name" value="Znf_CCCH"/>
</dbReference>
<keyword evidence="1" id="KW-0863">Zinc-finger</keyword>
<dbReference type="GO" id="GO:0008270">
    <property type="term" value="F:zinc ion binding"/>
    <property type="evidence" value="ECO:0007669"/>
    <property type="project" value="UniProtKB-KW"/>
</dbReference>
<feature type="zinc finger region" description="C3H1-type" evidence="1">
    <location>
        <begin position="76"/>
        <end position="102"/>
    </location>
</feature>
<dbReference type="AlphaFoldDB" id="A0A812BJK1"/>
<dbReference type="GO" id="GO:0030414">
    <property type="term" value="F:peptidase inhibitor activity"/>
    <property type="evidence" value="ECO:0007669"/>
    <property type="project" value="InterPro"/>
</dbReference>
<keyword evidence="1" id="KW-0479">Metal-binding</keyword>
<dbReference type="InterPro" id="IPR008197">
    <property type="entry name" value="WAP_dom"/>
</dbReference>
<keyword evidence="2" id="KW-0732">Signal</keyword>
<feature type="signal peptide" evidence="2">
    <location>
        <begin position="1"/>
        <end position="21"/>
    </location>
</feature>
<protein>
    <submittedName>
        <fullName evidence="5">WFDC3</fullName>
    </submittedName>
</protein>
<dbReference type="EMBL" id="CAHIKZ030000642">
    <property type="protein sequence ID" value="CAE1230905.1"/>
    <property type="molecule type" value="Genomic_DNA"/>
</dbReference>
<feature type="domain" description="WAP" evidence="4">
    <location>
        <begin position="41"/>
        <end position="108"/>
    </location>
</feature>
<keyword evidence="6" id="KW-1185">Reference proteome</keyword>
<comment type="caution">
    <text evidence="5">The sequence shown here is derived from an EMBL/GenBank/DDBJ whole genome shotgun (WGS) entry which is preliminary data.</text>
</comment>
<accession>A0A812BJK1</accession>